<organism evidence="3 4">
    <name type="scientific">Ursus maritimus</name>
    <name type="common">Polar bear</name>
    <name type="synonym">Thalarctos maritimus</name>
    <dbReference type="NCBI Taxonomy" id="29073"/>
    <lineage>
        <taxon>Eukaryota</taxon>
        <taxon>Metazoa</taxon>
        <taxon>Chordata</taxon>
        <taxon>Craniata</taxon>
        <taxon>Vertebrata</taxon>
        <taxon>Euteleostomi</taxon>
        <taxon>Mammalia</taxon>
        <taxon>Eutheria</taxon>
        <taxon>Laurasiatheria</taxon>
        <taxon>Carnivora</taxon>
        <taxon>Caniformia</taxon>
        <taxon>Ursidae</taxon>
        <taxon>Ursus</taxon>
    </lineage>
</organism>
<dbReference type="PROSITE" id="PS50011">
    <property type="entry name" value="PROTEIN_KINASE_DOM"/>
    <property type="match status" value="1"/>
</dbReference>
<proteinExistence type="predicted"/>
<dbReference type="GO" id="GO:0005737">
    <property type="term" value="C:cytoplasm"/>
    <property type="evidence" value="ECO:0007669"/>
    <property type="project" value="TreeGrafter"/>
</dbReference>
<protein>
    <submittedName>
        <fullName evidence="4">Cyclin-G-associated kinase-like</fullName>
    </submittedName>
</protein>
<dbReference type="KEGG" id="umr:103676431"/>
<dbReference type="InterPro" id="IPR000719">
    <property type="entry name" value="Prot_kinase_dom"/>
</dbReference>
<dbReference type="AlphaFoldDB" id="A0A8M1FF30"/>
<dbReference type="GO" id="GO:0004674">
    <property type="term" value="F:protein serine/threonine kinase activity"/>
    <property type="evidence" value="ECO:0007669"/>
    <property type="project" value="TreeGrafter"/>
</dbReference>
<dbReference type="GO" id="GO:0045747">
    <property type="term" value="P:positive regulation of Notch signaling pathway"/>
    <property type="evidence" value="ECO:0007669"/>
    <property type="project" value="TreeGrafter"/>
</dbReference>
<keyword evidence="3" id="KW-1185">Reference proteome</keyword>
<evidence type="ECO:0000259" key="2">
    <source>
        <dbReference type="PROSITE" id="PS50011"/>
    </source>
</evidence>
<dbReference type="PROSITE" id="PS00108">
    <property type="entry name" value="PROTEIN_KINASE_ST"/>
    <property type="match status" value="1"/>
</dbReference>
<accession>A0A8M1FF30</accession>
<feature type="domain" description="Protein kinase" evidence="2">
    <location>
        <begin position="62"/>
        <end position="353"/>
    </location>
</feature>
<dbReference type="GeneID" id="103676431"/>
<name>A0A8M1FF30_URSMA</name>
<dbReference type="GO" id="GO:0035612">
    <property type="term" value="F:AP-2 adaptor complex binding"/>
    <property type="evidence" value="ECO:0007669"/>
    <property type="project" value="TreeGrafter"/>
</dbReference>
<keyword evidence="1" id="KW-0547">Nucleotide-binding</keyword>
<sequence>MSLLQSALDFLAGPGSLGGAAGRDQTDFVGQTVELGELRLRVRRVLAEGSSRGCLCRLVRVVAVLSSLDVGIDGAVTLCPASSSRHLSFPCPDLFVRPRGFAFVYEAQDLGSGREYALKRLLSNEEEKNRAIIQEVCFMKKLSGHPNIVQFCSAASIGKEESDTGQAEFLLLTELCKGQLVEFLKKIESRGPLSCDTVLKIFYQTCRAVQHMHRQKPPIIHRDLKVENLLLSNQGTIKLCDFGSATTISHYPDYSWSAQVCSAWKETLSPQRCAVPCEDRLSTGPDSWDIRSERLAWLLQRALRHHGAGGSGGEEGDEQLAVVVEHSGMQRTSFLDVLQCILESGTASMRSKR</sequence>
<dbReference type="InterPro" id="IPR008271">
    <property type="entry name" value="Ser/Thr_kinase_AS"/>
</dbReference>
<gene>
    <name evidence="4" type="primary">LOC103676431</name>
</gene>
<dbReference type="PANTHER" id="PTHR22967">
    <property type="entry name" value="SERINE/THREONINE PROTEIN KINASE"/>
    <property type="match status" value="1"/>
</dbReference>
<dbReference type="GO" id="GO:2000369">
    <property type="term" value="P:regulation of clathrin-dependent endocytosis"/>
    <property type="evidence" value="ECO:0007669"/>
    <property type="project" value="TreeGrafter"/>
</dbReference>
<dbReference type="PANTHER" id="PTHR22967:SF105">
    <property type="entry name" value="CYCLIN-G-ASSOCIATED KINASE"/>
    <property type="match status" value="1"/>
</dbReference>
<evidence type="ECO:0000313" key="4">
    <source>
        <dbReference type="RefSeq" id="XP_040480870.1"/>
    </source>
</evidence>
<dbReference type="Gene3D" id="1.10.510.10">
    <property type="entry name" value="Transferase(Phosphotransferase) domain 1"/>
    <property type="match status" value="1"/>
</dbReference>
<reference evidence="4" key="1">
    <citation type="submission" date="2025-08" db="UniProtKB">
        <authorList>
            <consortium name="RefSeq"/>
        </authorList>
    </citation>
    <scope>IDENTIFICATION</scope>
    <source>
        <tissue evidence="4">Whole blood</tissue>
    </source>
</reference>
<evidence type="ECO:0000256" key="1">
    <source>
        <dbReference type="ARBA" id="ARBA00022741"/>
    </source>
</evidence>
<dbReference type="SUPFAM" id="SSF56112">
    <property type="entry name" value="Protein kinase-like (PK-like)"/>
    <property type="match status" value="1"/>
</dbReference>
<dbReference type="OrthoDB" id="1717591at2759"/>
<dbReference type="GO" id="GO:0005524">
    <property type="term" value="F:ATP binding"/>
    <property type="evidence" value="ECO:0007669"/>
    <property type="project" value="InterPro"/>
</dbReference>
<evidence type="ECO:0000313" key="3">
    <source>
        <dbReference type="Proteomes" id="UP000261680"/>
    </source>
</evidence>
<dbReference type="RefSeq" id="XP_040480870.1">
    <property type="nucleotide sequence ID" value="XM_040624936.1"/>
</dbReference>
<dbReference type="SMART" id="SM00220">
    <property type="entry name" value="S_TKc"/>
    <property type="match status" value="1"/>
</dbReference>
<dbReference type="Proteomes" id="UP000261680">
    <property type="component" value="Unplaced"/>
</dbReference>
<dbReference type="Pfam" id="PF00069">
    <property type="entry name" value="Pkinase"/>
    <property type="match status" value="1"/>
</dbReference>
<dbReference type="InterPro" id="IPR011009">
    <property type="entry name" value="Kinase-like_dom_sf"/>
</dbReference>